<dbReference type="InterPro" id="IPR021146">
    <property type="entry name" value="Phage_gp6-like_head-tail"/>
</dbReference>
<dbReference type="InterPro" id="IPR011738">
    <property type="entry name" value="Phage_CHP"/>
</dbReference>
<dbReference type="Pfam" id="PF05135">
    <property type="entry name" value="Phage_connect_1"/>
    <property type="match status" value="1"/>
</dbReference>
<evidence type="ECO:0000313" key="1">
    <source>
        <dbReference type="EMBL" id="OKL43202.1"/>
    </source>
</evidence>
<sequence length="190" mass="20935">MTAVVTVAPAREPVTLADAHAHLRLSHTHEDALLERLITAARTEVERLTGRALITQSWRQYIDEMPAERIIRLPVAPIRQVDALTLFASDGTAHVLPPERYVTDLASNPARLRVRAGLEPPRRELNGIEVDMTAGYGDQPADVPAGLRTAILMLMGFWYERRSLVEDGAISGFLPHGFAGALSPYKVLKI</sequence>
<dbReference type="STRING" id="197461.A3843_15970"/>
<name>A0A1U7JEU4_9HYPH</name>
<proteinExistence type="predicted"/>
<keyword evidence="2" id="KW-1185">Reference proteome</keyword>
<dbReference type="CDD" id="cd08054">
    <property type="entry name" value="gp6"/>
    <property type="match status" value="1"/>
</dbReference>
<dbReference type="NCBIfam" id="TIGR02215">
    <property type="entry name" value="phage_chp_gp8"/>
    <property type="match status" value="1"/>
</dbReference>
<dbReference type="Gene3D" id="1.10.3230.30">
    <property type="entry name" value="Phage gp6-like head-tail connector protein"/>
    <property type="match status" value="1"/>
</dbReference>
<accession>A0A1U7JEU4</accession>
<comment type="caution">
    <text evidence="1">The sequence shown here is derived from an EMBL/GenBank/DDBJ whole genome shotgun (WGS) entry which is preliminary data.</text>
</comment>
<reference evidence="1 2" key="1">
    <citation type="submission" date="2016-03" db="EMBL/GenBank/DDBJ databases">
        <title>Genome sequence of Nesiotobacter sp. nov., a moderately halophilic alphaproteobacterium isolated from the Yellow Sea, China.</title>
        <authorList>
            <person name="Zhang G."/>
            <person name="Zhang R."/>
        </authorList>
    </citation>
    <scope>NUCLEOTIDE SEQUENCE [LARGE SCALE GENOMIC DNA]</scope>
    <source>
        <strain evidence="1 2">WB1-6</strain>
    </source>
</reference>
<dbReference type="RefSeq" id="WP_028482994.1">
    <property type="nucleotide sequence ID" value="NZ_LVVZ01000022.1"/>
</dbReference>
<dbReference type="EMBL" id="LVVZ01000022">
    <property type="protein sequence ID" value="OKL43202.1"/>
    <property type="molecule type" value="Genomic_DNA"/>
</dbReference>
<evidence type="ECO:0008006" key="3">
    <source>
        <dbReference type="Google" id="ProtNLM"/>
    </source>
</evidence>
<protein>
    <recommendedName>
        <fullName evidence="3">Phage gp6-like head-tail connector protein</fullName>
    </recommendedName>
</protein>
<gene>
    <name evidence="1" type="ORF">A3843_15970</name>
</gene>
<evidence type="ECO:0000313" key="2">
    <source>
        <dbReference type="Proteomes" id="UP000185783"/>
    </source>
</evidence>
<dbReference type="AlphaFoldDB" id="A0A1U7JEU4"/>
<organism evidence="1 2">
    <name type="scientific">Pseudovibrio exalbescens</name>
    <dbReference type="NCBI Taxonomy" id="197461"/>
    <lineage>
        <taxon>Bacteria</taxon>
        <taxon>Pseudomonadati</taxon>
        <taxon>Pseudomonadota</taxon>
        <taxon>Alphaproteobacteria</taxon>
        <taxon>Hyphomicrobiales</taxon>
        <taxon>Stappiaceae</taxon>
        <taxon>Pseudovibrio</taxon>
    </lineage>
</organism>
<dbReference type="Proteomes" id="UP000185783">
    <property type="component" value="Unassembled WGS sequence"/>
</dbReference>